<keyword evidence="2" id="KW-1185">Reference proteome</keyword>
<organism evidence="1 2">
    <name type="scientific">Brachionus plicatilis</name>
    <name type="common">Marine rotifer</name>
    <name type="synonym">Brachionus muelleri</name>
    <dbReference type="NCBI Taxonomy" id="10195"/>
    <lineage>
        <taxon>Eukaryota</taxon>
        <taxon>Metazoa</taxon>
        <taxon>Spiralia</taxon>
        <taxon>Gnathifera</taxon>
        <taxon>Rotifera</taxon>
        <taxon>Eurotatoria</taxon>
        <taxon>Monogononta</taxon>
        <taxon>Pseudotrocha</taxon>
        <taxon>Ploima</taxon>
        <taxon>Brachionidae</taxon>
        <taxon>Brachionus</taxon>
    </lineage>
</organism>
<name>A0A3M7RBM1_BRAPC</name>
<dbReference type="AlphaFoldDB" id="A0A3M7RBM1"/>
<protein>
    <submittedName>
        <fullName evidence="1">Uncharacterized protein</fullName>
    </submittedName>
</protein>
<dbReference type="Proteomes" id="UP000276133">
    <property type="component" value="Unassembled WGS sequence"/>
</dbReference>
<evidence type="ECO:0000313" key="1">
    <source>
        <dbReference type="EMBL" id="RNA21002.1"/>
    </source>
</evidence>
<gene>
    <name evidence="1" type="ORF">BpHYR1_040127</name>
</gene>
<comment type="caution">
    <text evidence="1">The sequence shown here is derived from an EMBL/GenBank/DDBJ whole genome shotgun (WGS) entry which is preliminary data.</text>
</comment>
<reference evidence="1 2" key="1">
    <citation type="journal article" date="2018" name="Sci. Rep.">
        <title>Genomic signatures of local adaptation to the degree of environmental predictability in rotifers.</title>
        <authorList>
            <person name="Franch-Gras L."/>
            <person name="Hahn C."/>
            <person name="Garcia-Roger E.M."/>
            <person name="Carmona M.J."/>
            <person name="Serra M."/>
            <person name="Gomez A."/>
        </authorList>
    </citation>
    <scope>NUCLEOTIDE SEQUENCE [LARGE SCALE GENOMIC DNA]</scope>
    <source>
        <strain evidence="1">HYR1</strain>
    </source>
</reference>
<proteinExistence type="predicted"/>
<sequence length="185" mass="21911">MKNDRDKVDGWIYLIETETKNQGLLEIQQKPNRCDNLFLGNNQLYKFRKKYFLSLIQYRTNLPNDFVRPTRSAGQLHAVEDFQFDFLKHLLFLRSQFFSSSIRTNESFFSLSMVSFNFLISIRDFSKSSSSSEIELFNFFTLSSDCFCRRSKSASTKNLNKYLRIRNKTQVLTVRLGPRNYSKQL</sequence>
<evidence type="ECO:0000313" key="2">
    <source>
        <dbReference type="Proteomes" id="UP000276133"/>
    </source>
</evidence>
<dbReference type="EMBL" id="REGN01003748">
    <property type="protein sequence ID" value="RNA21002.1"/>
    <property type="molecule type" value="Genomic_DNA"/>
</dbReference>
<accession>A0A3M7RBM1</accession>